<gene>
    <name evidence="2" type="ORF">GSTUAT00008243001</name>
</gene>
<dbReference type="Proteomes" id="UP001412239">
    <property type="component" value="Unassembled WGS sequence"/>
</dbReference>
<name>A0A292PLU5_9PEZI</name>
<proteinExistence type="predicted"/>
<protein>
    <submittedName>
        <fullName evidence="2">Uncharacterized protein</fullName>
    </submittedName>
</protein>
<reference evidence="2" key="1">
    <citation type="submission" date="2015-10" db="EMBL/GenBank/DDBJ databases">
        <authorList>
            <person name="Regsiter A."/>
            <person name="william w."/>
        </authorList>
    </citation>
    <scope>NUCLEOTIDE SEQUENCE</scope>
    <source>
        <strain evidence="2">Montdore</strain>
    </source>
</reference>
<evidence type="ECO:0000256" key="1">
    <source>
        <dbReference type="SAM" id="MobiDB-lite"/>
    </source>
</evidence>
<evidence type="ECO:0000313" key="3">
    <source>
        <dbReference type="Proteomes" id="UP001412239"/>
    </source>
</evidence>
<accession>A0A292PLU5</accession>
<dbReference type="EMBL" id="LN891184">
    <property type="protein sequence ID" value="CUS07665.1"/>
    <property type="molecule type" value="Genomic_DNA"/>
</dbReference>
<keyword evidence="3" id="KW-1185">Reference proteome</keyword>
<feature type="region of interest" description="Disordered" evidence="1">
    <location>
        <begin position="289"/>
        <end position="317"/>
    </location>
</feature>
<evidence type="ECO:0000313" key="2">
    <source>
        <dbReference type="EMBL" id="CUS07665.1"/>
    </source>
</evidence>
<organism evidence="2 3">
    <name type="scientific">Tuber aestivum</name>
    <name type="common">summer truffle</name>
    <dbReference type="NCBI Taxonomy" id="59557"/>
    <lineage>
        <taxon>Eukaryota</taxon>
        <taxon>Fungi</taxon>
        <taxon>Dikarya</taxon>
        <taxon>Ascomycota</taxon>
        <taxon>Pezizomycotina</taxon>
        <taxon>Pezizomycetes</taxon>
        <taxon>Pezizales</taxon>
        <taxon>Tuberaceae</taxon>
        <taxon>Tuber</taxon>
    </lineage>
</organism>
<sequence>MHFRRPKLINPSVSPLRYPGVLESRSCIHPFIHSFILSSIRSFELSASSTRRTFSMIPTALLTLLGAATLVTATINYNSTLTHPGDDEPWFDGSIPATSVSESCGRAYAQDLPCDEWLLKALFDNSGSSEKEKFANSTLKALCTDTCLLGLQKWRDDVRKSCTDKDVSVRGTIGQQAISSLLDTKWMFIQYLYWPTCMKDLKTGALCHAGDNSDESSPASSDDSENTPEIIDAFCKDNCQTQASLFTWVVSQSMFNDTSDINIADARKICKGLDSSAYPFLKDLSAAGDSSPGSSSGSGAGGAANSTGGNGTSSDAENGGVRVGGRVGLLASVILAAVVVAGLGNM</sequence>
<dbReference type="AlphaFoldDB" id="A0A292PLU5"/>
<feature type="compositionally biased region" description="Low complexity" evidence="1">
    <location>
        <begin position="303"/>
        <end position="317"/>
    </location>
</feature>